<reference evidence="2" key="1">
    <citation type="submission" date="2019-02" db="EMBL/GenBank/DDBJ databases">
        <authorList>
            <person name="Gruber-Vodicka R. H."/>
            <person name="Seah K. B. B."/>
        </authorList>
    </citation>
    <scope>NUCLEOTIDE SEQUENCE</scope>
    <source>
        <strain evidence="2">BECK_BY7</strain>
    </source>
</reference>
<evidence type="ECO:0000313" key="2">
    <source>
        <dbReference type="EMBL" id="VFK17400.1"/>
    </source>
</evidence>
<protein>
    <recommendedName>
        <fullName evidence="1">DUF4365 domain-containing protein</fullName>
    </recommendedName>
</protein>
<gene>
    <name evidence="2" type="ORF">BECKLFY1418C_GA0070996_103129</name>
</gene>
<name>A0A450WK36_9GAMM</name>
<sequence>MPYARPSSPHGIINVRESLKLEPLAIRAWAEKRLVYLELTDGQMVGFPADRFRVPGRASDPHRFAFYQGTAAHRQVPSATIQGSVNFPIGHMMAVPGEAGEIFRPVSMFDQGIDGEVEFKDDQGRASGRKIYVQLKSDNSYLRTRKGDGREVFDVKEERHLDYWVSQPADIYLVIRETEDRERMGVPGDGRGAEGTIRWMNVTRYLEERKDKKGRQIVFQGEKLDKAALWRVRDEVLDR</sequence>
<dbReference type="AlphaFoldDB" id="A0A450WK36"/>
<evidence type="ECO:0000259" key="1">
    <source>
        <dbReference type="Pfam" id="PF14280"/>
    </source>
</evidence>
<proteinExistence type="predicted"/>
<feature type="domain" description="DUF4365" evidence="1">
    <location>
        <begin position="99"/>
        <end position="234"/>
    </location>
</feature>
<accession>A0A450WK36</accession>
<dbReference type="InterPro" id="IPR025375">
    <property type="entry name" value="DUF4365"/>
</dbReference>
<dbReference type="EMBL" id="CAADFN010000031">
    <property type="protein sequence ID" value="VFK17400.1"/>
    <property type="molecule type" value="Genomic_DNA"/>
</dbReference>
<dbReference type="Pfam" id="PF14280">
    <property type="entry name" value="DUF4365"/>
    <property type="match status" value="1"/>
</dbReference>
<organism evidence="2">
    <name type="scientific">Candidatus Kentrum sp. LFY</name>
    <dbReference type="NCBI Taxonomy" id="2126342"/>
    <lineage>
        <taxon>Bacteria</taxon>
        <taxon>Pseudomonadati</taxon>
        <taxon>Pseudomonadota</taxon>
        <taxon>Gammaproteobacteria</taxon>
        <taxon>Candidatus Kentrum</taxon>
    </lineage>
</organism>